<proteinExistence type="predicted"/>
<dbReference type="Proteomes" id="UP001159363">
    <property type="component" value="Chromosome 1"/>
</dbReference>
<protein>
    <submittedName>
        <fullName evidence="1">Uncharacterized protein</fullName>
    </submittedName>
</protein>
<name>A0ABQ9IM97_9NEOP</name>
<keyword evidence="2" id="KW-1185">Reference proteome</keyword>
<evidence type="ECO:0000313" key="2">
    <source>
        <dbReference type="Proteomes" id="UP001159363"/>
    </source>
</evidence>
<accession>A0ABQ9IM97</accession>
<sequence length="128" mass="15121">MCLKQFAMCNRAWEQVEPNIVENCFRKAGFHHSDLEAPTKLTVNHETAVLYEDFVQMDDDLAICGGTNRCWHFGRCLEHADCHTVLRMMKRKEEEQLEKPIPEIAQAMDHIQEFMYFVGQQNWNEIIF</sequence>
<comment type="caution">
    <text evidence="1">The sequence shown here is derived from an EMBL/GenBank/DDBJ whole genome shotgun (WGS) entry which is preliminary data.</text>
</comment>
<gene>
    <name evidence="1" type="ORF">PR048_002655</name>
</gene>
<organism evidence="1 2">
    <name type="scientific">Dryococelus australis</name>
    <dbReference type="NCBI Taxonomy" id="614101"/>
    <lineage>
        <taxon>Eukaryota</taxon>
        <taxon>Metazoa</taxon>
        <taxon>Ecdysozoa</taxon>
        <taxon>Arthropoda</taxon>
        <taxon>Hexapoda</taxon>
        <taxon>Insecta</taxon>
        <taxon>Pterygota</taxon>
        <taxon>Neoptera</taxon>
        <taxon>Polyneoptera</taxon>
        <taxon>Phasmatodea</taxon>
        <taxon>Verophasmatodea</taxon>
        <taxon>Anareolatae</taxon>
        <taxon>Phasmatidae</taxon>
        <taxon>Eurycanthinae</taxon>
        <taxon>Dryococelus</taxon>
    </lineage>
</organism>
<dbReference type="EMBL" id="JARBHB010000001">
    <property type="protein sequence ID" value="KAJ8897309.1"/>
    <property type="molecule type" value="Genomic_DNA"/>
</dbReference>
<reference evidence="1 2" key="1">
    <citation type="submission" date="2023-02" db="EMBL/GenBank/DDBJ databases">
        <title>LHISI_Scaffold_Assembly.</title>
        <authorList>
            <person name="Stuart O.P."/>
            <person name="Cleave R."/>
            <person name="Magrath M.J.L."/>
            <person name="Mikheyev A.S."/>
        </authorList>
    </citation>
    <scope>NUCLEOTIDE SEQUENCE [LARGE SCALE GENOMIC DNA]</scope>
    <source>
        <strain evidence="1">Daus_M_001</strain>
        <tissue evidence="1">Leg muscle</tissue>
    </source>
</reference>
<evidence type="ECO:0000313" key="1">
    <source>
        <dbReference type="EMBL" id="KAJ8897309.1"/>
    </source>
</evidence>